<evidence type="ECO:0000256" key="1">
    <source>
        <dbReference type="SAM" id="MobiDB-lite"/>
    </source>
</evidence>
<keyword evidence="3" id="KW-1185">Reference proteome</keyword>
<evidence type="ECO:0000313" key="3">
    <source>
        <dbReference type="Proteomes" id="UP000284706"/>
    </source>
</evidence>
<reference evidence="2 3" key="1">
    <citation type="journal article" date="2018" name="Evol. Lett.">
        <title>Horizontal gene cluster transfer increased hallucinogenic mushroom diversity.</title>
        <authorList>
            <person name="Reynolds H.T."/>
            <person name="Vijayakumar V."/>
            <person name="Gluck-Thaler E."/>
            <person name="Korotkin H.B."/>
            <person name="Matheny P.B."/>
            <person name="Slot J.C."/>
        </authorList>
    </citation>
    <scope>NUCLEOTIDE SEQUENCE [LARGE SCALE GENOMIC DNA]</scope>
    <source>
        <strain evidence="2 3">SRW20</strain>
    </source>
</reference>
<organism evidence="2 3">
    <name type="scientific">Gymnopilus dilepis</name>
    <dbReference type="NCBI Taxonomy" id="231916"/>
    <lineage>
        <taxon>Eukaryota</taxon>
        <taxon>Fungi</taxon>
        <taxon>Dikarya</taxon>
        <taxon>Basidiomycota</taxon>
        <taxon>Agaricomycotina</taxon>
        <taxon>Agaricomycetes</taxon>
        <taxon>Agaricomycetidae</taxon>
        <taxon>Agaricales</taxon>
        <taxon>Agaricineae</taxon>
        <taxon>Hymenogastraceae</taxon>
        <taxon>Gymnopilus</taxon>
    </lineage>
</organism>
<dbReference type="EMBL" id="NHYE01004926">
    <property type="protein sequence ID" value="PPQ80794.1"/>
    <property type="molecule type" value="Genomic_DNA"/>
</dbReference>
<feature type="region of interest" description="Disordered" evidence="1">
    <location>
        <begin position="76"/>
        <end position="104"/>
    </location>
</feature>
<dbReference type="InParanoid" id="A0A409WQJ4"/>
<feature type="non-terminal residue" evidence="2">
    <location>
        <position position="1"/>
    </location>
</feature>
<feature type="compositionally biased region" description="Basic and acidic residues" evidence="1">
    <location>
        <begin position="76"/>
        <end position="85"/>
    </location>
</feature>
<dbReference type="AlphaFoldDB" id="A0A409WQJ4"/>
<gene>
    <name evidence="2" type="ORF">CVT26_015192</name>
</gene>
<proteinExistence type="predicted"/>
<comment type="caution">
    <text evidence="2">The sequence shown here is derived from an EMBL/GenBank/DDBJ whole genome shotgun (WGS) entry which is preliminary data.</text>
</comment>
<name>A0A409WQJ4_9AGAR</name>
<accession>A0A409WQJ4</accession>
<dbReference type="Proteomes" id="UP000284706">
    <property type="component" value="Unassembled WGS sequence"/>
</dbReference>
<sequence length="197" mass="21840">GAFGRVSLGCGGTLKSTRRYSSFDTQTSAFNLLMTRHVGTRQPVLFQRKFSPPFSNSKNDARSPQWVVGGRKAWQEGDHVHDATRRVGSGRDNSTGRGAPAPRLNPRVIGVRKRKANSKVTRTVEQLEDPKIVTPNIVRPEDEQSTSPKSTGEQVWSLLAKEVPTTRKGAYSLSRENLEIPQRVLCNYSCMVQFAGI</sequence>
<evidence type="ECO:0000313" key="2">
    <source>
        <dbReference type="EMBL" id="PPQ80794.1"/>
    </source>
</evidence>
<protein>
    <submittedName>
        <fullName evidence="2">Uncharacterized protein</fullName>
    </submittedName>
</protein>